<proteinExistence type="predicted"/>
<dbReference type="EMBL" id="VYUY01000003">
    <property type="protein sequence ID" value="KAA9135820.1"/>
    <property type="molecule type" value="Genomic_DNA"/>
</dbReference>
<evidence type="ECO:0000313" key="1">
    <source>
        <dbReference type="EMBL" id="KAA9135820.1"/>
    </source>
</evidence>
<keyword evidence="2" id="KW-1185">Reference proteome</keyword>
<reference evidence="2" key="1">
    <citation type="submission" date="2019-09" db="EMBL/GenBank/DDBJ databases">
        <title>Mumia zhuanghuii sp. nov. isolated from the intestinal contents of plateau pika (Ochotona curzoniae) in the Qinghai-Tibet plateau of China.</title>
        <authorList>
            <person name="Tian Z."/>
        </authorList>
    </citation>
    <scope>NUCLEOTIDE SEQUENCE [LARGE SCALE GENOMIC DNA]</scope>
    <source>
        <strain evidence="2">L-033</strain>
    </source>
</reference>
<evidence type="ECO:0008006" key="3">
    <source>
        <dbReference type="Google" id="ProtNLM"/>
    </source>
</evidence>
<name>A0A5N0TL37_9MICO</name>
<organism evidence="1 2">
    <name type="scientific">Microbacterium caowuchunii</name>
    <dbReference type="NCBI Taxonomy" id="2614638"/>
    <lineage>
        <taxon>Bacteria</taxon>
        <taxon>Bacillati</taxon>
        <taxon>Actinomycetota</taxon>
        <taxon>Actinomycetes</taxon>
        <taxon>Micrococcales</taxon>
        <taxon>Microbacteriaceae</taxon>
        <taxon>Microbacterium</taxon>
    </lineage>
</organism>
<sequence length="107" mass="10950">MSGAAANQRIRLDGAILSRQTSVLGDASTMFGTVSARVDAPLSADAFGVLCQGILVPAVTTLAGRSRELLDSARTLSDRMSTATEAATTAFAALEDEAVQTFSGDPS</sequence>
<gene>
    <name evidence="1" type="ORF">F6B40_01135</name>
</gene>
<evidence type="ECO:0000313" key="2">
    <source>
        <dbReference type="Proteomes" id="UP000326838"/>
    </source>
</evidence>
<dbReference type="Proteomes" id="UP000326838">
    <property type="component" value="Unassembled WGS sequence"/>
</dbReference>
<accession>A0A5N0TL37</accession>
<comment type="caution">
    <text evidence="1">The sequence shown here is derived from an EMBL/GenBank/DDBJ whole genome shotgun (WGS) entry which is preliminary data.</text>
</comment>
<dbReference type="RefSeq" id="WP_150891674.1">
    <property type="nucleotide sequence ID" value="NZ_VYUY01000003.1"/>
</dbReference>
<protein>
    <recommendedName>
        <fullName evidence="3">ESX-1 secretion-associated protein</fullName>
    </recommendedName>
</protein>
<dbReference type="AlphaFoldDB" id="A0A5N0TL37"/>